<evidence type="ECO:0000256" key="5">
    <source>
        <dbReference type="SAM" id="MobiDB-lite"/>
    </source>
</evidence>
<keyword evidence="3" id="KW-0408">Iron</keyword>
<dbReference type="Proteomes" id="UP000538929">
    <property type="component" value="Unassembled WGS sequence"/>
</dbReference>
<dbReference type="GO" id="GO:0046872">
    <property type="term" value="F:metal ion binding"/>
    <property type="evidence" value="ECO:0007669"/>
    <property type="project" value="UniProtKB-KW"/>
</dbReference>
<evidence type="ECO:0000313" key="6">
    <source>
        <dbReference type="EMBL" id="MBB0243297.1"/>
    </source>
</evidence>
<evidence type="ECO:0000313" key="7">
    <source>
        <dbReference type="Proteomes" id="UP000538929"/>
    </source>
</evidence>
<dbReference type="InterPro" id="IPR052571">
    <property type="entry name" value="Mt_RNA_Methyltransferase"/>
</dbReference>
<keyword evidence="4" id="KW-0411">Iron-sulfur</keyword>
<dbReference type="InterPro" id="IPR029063">
    <property type="entry name" value="SAM-dependent_MTases_sf"/>
</dbReference>
<gene>
    <name evidence="6" type="ORF">FNQ90_04020</name>
</gene>
<dbReference type="GO" id="GO:0008168">
    <property type="term" value="F:methyltransferase activity"/>
    <property type="evidence" value="ECO:0007669"/>
    <property type="project" value="UniProtKB-KW"/>
</dbReference>
<dbReference type="GO" id="GO:0003735">
    <property type="term" value="F:structural constituent of ribosome"/>
    <property type="evidence" value="ECO:0007669"/>
    <property type="project" value="TreeGrafter"/>
</dbReference>
<dbReference type="AlphaFoldDB" id="A0A7W3Y0I5"/>
<keyword evidence="6" id="KW-0489">Methyltransferase</keyword>
<dbReference type="PANTHER" id="PTHR13184">
    <property type="entry name" value="37S RIBOSOMAL PROTEIN S22"/>
    <property type="match status" value="1"/>
</dbReference>
<dbReference type="EMBL" id="VKHT01000060">
    <property type="protein sequence ID" value="MBB0243297.1"/>
    <property type="molecule type" value="Genomic_DNA"/>
</dbReference>
<dbReference type="RefSeq" id="WP_182604992.1">
    <property type="nucleotide sequence ID" value="NZ_VKHT01000060.1"/>
</dbReference>
<evidence type="ECO:0000256" key="4">
    <source>
        <dbReference type="ARBA" id="ARBA00023014"/>
    </source>
</evidence>
<protein>
    <submittedName>
        <fullName evidence="6">rRNA methyltransferase</fullName>
    </submittedName>
</protein>
<comment type="caution">
    <text evidence="6">The sequence shown here is derived from an EMBL/GenBank/DDBJ whole genome shotgun (WGS) entry which is preliminary data.</text>
</comment>
<dbReference type="GO" id="GO:0015935">
    <property type="term" value="C:small ribosomal subunit"/>
    <property type="evidence" value="ECO:0007669"/>
    <property type="project" value="TreeGrafter"/>
</dbReference>
<evidence type="ECO:0000256" key="3">
    <source>
        <dbReference type="ARBA" id="ARBA00023004"/>
    </source>
</evidence>
<name>A0A7W3Y0I5_9ACTN</name>
<dbReference type="GO" id="GO:0006412">
    <property type="term" value="P:translation"/>
    <property type="evidence" value="ECO:0007669"/>
    <property type="project" value="InterPro"/>
</dbReference>
<feature type="region of interest" description="Disordered" evidence="5">
    <location>
        <begin position="329"/>
        <end position="349"/>
    </location>
</feature>
<reference evidence="7" key="1">
    <citation type="submission" date="2019-10" db="EMBL/GenBank/DDBJ databases">
        <title>Streptomyces sp. nov., a novel actinobacterium isolated from alkaline environment.</title>
        <authorList>
            <person name="Golinska P."/>
        </authorList>
    </citation>
    <scope>NUCLEOTIDE SEQUENCE [LARGE SCALE GENOMIC DNA]</scope>
    <source>
        <strain evidence="7">DSM 42118</strain>
    </source>
</reference>
<evidence type="ECO:0000256" key="1">
    <source>
        <dbReference type="ARBA" id="ARBA00022723"/>
    </source>
</evidence>
<dbReference type="Gene3D" id="3.40.50.150">
    <property type="entry name" value="Vaccinia Virus protein VP39"/>
    <property type="match status" value="1"/>
</dbReference>
<dbReference type="InterPro" id="IPR015324">
    <property type="entry name" value="Ribosomal_Rsm22-like"/>
</dbReference>
<evidence type="ECO:0000256" key="2">
    <source>
        <dbReference type="ARBA" id="ARBA00022946"/>
    </source>
</evidence>
<dbReference type="Pfam" id="PF09243">
    <property type="entry name" value="Rsm22"/>
    <property type="match status" value="1"/>
</dbReference>
<dbReference type="GO" id="GO:0032259">
    <property type="term" value="P:methylation"/>
    <property type="evidence" value="ECO:0007669"/>
    <property type="project" value="UniProtKB-KW"/>
</dbReference>
<dbReference type="GO" id="GO:0051536">
    <property type="term" value="F:iron-sulfur cluster binding"/>
    <property type="evidence" value="ECO:0007669"/>
    <property type="project" value="UniProtKB-KW"/>
</dbReference>
<organism evidence="6 7">
    <name type="scientific">Streptomyces alkaliphilus</name>
    <dbReference type="NCBI Taxonomy" id="1472722"/>
    <lineage>
        <taxon>Bacteria</taxon>
        <taxon>Bacillati</taxon>
        <taxon>Actinomycetota</taxon>
        <taxon>Actinomycetes</taxon>
        <taxon>Kitasatosporales</taxon>
        <taxon>Streptomycetaceae</taxon>
        <taxon>Streptomyces</taxon>
    </lineage>
</organism>
<dbReference type="PANTHER" id="PTHR13184:SF5">
    <property type="entry name" value="METHYLTRANSFERASE-LIKE PROTEIN 17, MITOCHONDRIAL"/>
    <property type="match status" value="1"/>
</dbReference>
<accession>A0A7W3Y0I5</accession>
<keyword evidence="7" id="KW-1185">Reference proteome</keyword>
<dbReference type="SUPFAM" id="SSF53335">
    <property type="entry name" value="S-adenosyl-L-methionine-dependent methyltransferases"/>
    <property type="match status" value="1"/>
</dbReference>
<keyword evidence="6" id="KW-0808">Transferase</keyword>
<keyword evidence="1" id="KW-0479">Metal-binding</keyword>
<sequence length="349" mass="37021">MNGTTAPAPADRLRAALETLLDGLPERGTAEAVERLIHHYRGRTPTDAPILRDRADAAAYAAYRMPATFGATSAALSALAARLPGWSPTSHLDVGGGTGAAVWAVEAVWSGGRPITVLDWAGPALDLGRELSRGVGAPPGLRASEWRRTRLAPGLELPTAELITVSYVLGELTGETRDALVDAVAGTAGRVAVFVEPGTPEGFARIRRARERLIGAGMRLLAPCPHDGECPIVPGADWCHFAARIGRSALHRRIKGGELGHEDEKYSWVAAARPPLPPGAAPAPARIVRRPRVRKGLVLLDLCTRDEGLRERTVSRRDRETYRAARRATWGDAADFPPTGGEAAPGADG</sequence>
<proteinExistence type="predicted"/>
<keyword evidence="2" id="KW-0809">Transit peptide</keyword>